<accession>A0AA51ZX00</accession>
<dbReference type="AlphaFoldDB" id="A0AA51ZX00"/>
<evidence type="ECO:0000256" key="1">
    <source>
        <dbReference type="SAM" id="Coils"/>
    </source>
</evidence>
<keyword evidence="2" id="KW-0472">Membrane</keyword>
<reference evidence="3" key="1">
    <citation type="submission" date="2023-08" db="EMBL/GenBank/DDBJ databases">
        <title>Comparative genomics and taxonomic characterization of three novel marine species of genus Marivirga.</title>
        <authorList>
            <person name="Muhammad N."/>
            <person name="Kim S.-G."/>
        </authorList>
    </citation>
    <scope>NUCLEOTIDE SEQUENCE</scope>
    <source>
        <strain evidence="3">BKB1-2</strain>
    </source>
</reference>
<dbReference type="KEGG" id="marp:QYS47_29815"/>
<sequence length="349" mass="39479">MNKIRNFFWYCSGADINLLTQCPTDSSKYVGIGVTIIFTGLFAALSAAYAFFTVFDHYFIAIGLGLLWGLMIFNLDRFIVSSMRKSKLKEEFLMAIPRLVLALLISIVIAKPLELKIFEKEINAELGVMQAEMVAAEKEKIITQINQQKESVSKELNSIKNEIALKEKERNELRELARREADGTGGTMKRNPGPIYQIKKANADQSEKELQQLLAQNNPIIQNKISQLNQLDSLQAAEISALNIKDIGGPAARLEALDRLADKSTAIWWANAFIVFLFIAIETSPIFVKLISKKGPYDYLLFNEEYKFKTEAYQYRASTHDSIKKAASNLADKEKKYLKSRLDIDLEDS</sequence>
<feature type="transmembrane region" description="Helical" evidence="2">
    <location>
        <begin position="92"/>
        <end position="110"/>
    </location>
</feature>
<dbReference type="InterPro" id="IPR025519">
    <property type="entry name" value="DUF4407"/>
</dbReference>
<feature type="transmembrane region" description="Helical" evidence="2">
    <location>
        <begin position="266"/>
        <end position="288"/>
    </location>
</feature>
<organism evidence="3">
    <name type="scientific">Marivirga arenosa</name>
    <dbReference type="NCBI Taxonomy" id="3059076"/>
    <lineage>
        <taxon>Bacteria</taxon>
        <taxon>Pseudomonadati</taxon>
        <taxon>Bacteroidota</taxon>
        <taxon>Cytophagia</taxon>
        <taxon>Cytophagales</taxon>
        <taxon>Marivirgaceae</taxon>
        <taxon>Marivirga</taxon>
    </lineage>
</organism>
<dbReference type="RefSeq" id="WP_322347829.1">
    <property type="nucleotide sequence ID" value="NZ_CP129968.2"/>
</dbReference>
<proteinExistence type="predicted"/>
<keyword evidence="2" id="KW-1133">Transmembrane helix</keyword>
<keyword evidence="2" id="KW-0812">Transmembrane</keyword>
<dbReference type="Pfam" id="PF14362">
    <property type="entry name" value="DUF4407"/>
    <property type="match status" value="1"/>
</dbReference>
<evidence type="ECO:0000313" key="3">
    <source>
        <dbReference type="EMBL" id="WNB18299.1"/>
    </source>
</evidence>
<feature type="coiled-coil region" evidence="1">
    <location>
        <begin position="119"/>
        <end position="216"/>
    </location>
</feature>
<feature type="transmembrane region" description="Helical" evidence="2">
    <location>
        <begin position="29"/>
        <end position="52"/>
    </location>
</feature>
<feature type="transmembrane region" description="Helical" evidence="2">
    <location>
        <begin position="58"/>
        <end position="80"/>
    </location>
</feature>
<dbReference type="EMBL" id="CP129968">
    <property type="protein sequence ID" value="WNB18299.1"/>
    <property type="molecule type" value="Genomic_DNA"/>
</dbReference>
<gene>
    <name evidence="3" type="ORF">QYS47_29815</name>
</gene>
<dbReference type="Proteomes" id="UP001232019">
    <property type="component" value="Chromosome"/>
</dbReference>
<keyword evidence="1" id="KW-0175">Coiled coil</keyword>
<protein>
    <submittedName>
        <fullName evidence="3">DUF4407 domain-containing protein</fullName>
    </submittedName>
</protein>
<name>A0AA51ZX00_9BACT</name>
<evidence type="ECO:0000256" key="2">
    <source>
        <dbReference type="SAM" id="Phobius"/>
    </source>
</evidence>